<evidence type="ECO:0000259" key="10">
    <source>
        <dbReference type="PROSITE" id="PS51181"/>
    </source>
</evidence>
<keyword evidence="8" id="KW-0966">Cell projection</keyword>
<name>A2E0J8_TRIV3</name>
<dbReference type="InterPro" id="IPR000387">
    <property type="entry name" value="Tyr_Pase_dom"/>
</dbReference>
<dbReference type="AlphaFoldDB" id="A2E0J8"/>
<proteinExistence type="inferred from homology"/>
<dbReference type="SMR" id="A2E0J8"/>
<sequence length="317" mass="36915">MLNWIRGKVSLNKKRFQEEDYDLDLSYIGDRIIAMGFPAQGFEALYRNDFEDVRNFLDEKHGDKYWVYNLCSERSYNCSVFNNRVSNYPFDDHNPPHFDMIRQFCVHAQQWIEKDPQNIAVVHCKAGKGRTGVMICALLIHLHYFNTAAESLSFYGRNRTFDEKGVTIPSQRRYVLYYAKYLQMGVPLDQPFVSQPCAITKIIIKNPPSSCFSKKLSIKFTTMPGDPEIKIETRGKNNEPIKNDEEKTLEFDVDGILPMYAGDFRIACVKGGKNVWYMWFNSEFILPMEEFSKADVDKITKDKSVSADFRMIVYSKH</sequence>
<dbReference type="CDD" id="cd14509">
    <property type="entry name" value="PTP_PTEN"/>
    <property type="match status" value="1"/>
</dbReference>
<evidence type="ECO:0000256" key="5">
    <source>
        <dbReference type="ARBA" id="ARBA00022801"/>
    </source>
</evidence>
<evidence type="ECO:0000256" key="4">
    <source>
        <dbReference type="ARBA" id="ARBA00022490"/>
    </source>
</evidence>
<organism evidence="11 12">
    <name type="scientific">Trichomonas vaginalis (strain ATCC PRA-98 / G3)</name>
    <dbReference type="NCBI Taxonomy" id="412133"/>
    <lineage>
        <taxon>Eukaryota</taxon>
        <taxon>Metamonada</taxon>
        <taxon>Parabasalia</taxon>
        <taxon>Trichomonadida</taxon>
        <taxon>Trichomonadidae</taxon>
        <taxon>Trichomonas</taxon>
    </lineage>
</organism>
<dbReference type="PROSITE" id="PS51181">
    <property type="entry name" value="PPASE_TENSIN"/>
    <property type="match status" value="1"/>
</dbReference>
<dbReference type="GO" id="GO:0050793">
    <property type="term" value="P:regulation of developmental process"/>
    <property type="evidence" value="ECO:0007669"/>
    <property type="project" value="UniProtKB-ARBA"/>
</dbReference>
<keyword evidence="4" id="KW-0963">Cytoplasm</keyword>
<comment type="similarity">
    <text evidence="3">Belongs to the PTEN phosphatase protein family.</text>
</comment>
<dbReference type="PANTHER" id="PTHR12305">
    <property type="entry name" value="PHOSPHATASE WITH HOMOLOGY TO TENSIN"/>
    <property type="match status" value="1"/>
</dbReference>
<evidence type="ECO:0000256" key="6">
    <source>
        <dbReference type="ARBA" id="ARBA00022912"/>
    </source>
</evidence>
<reference evidence="11" key="1">
    <citation type="submission" date="2006-10" db="EMBL/GenBank/DDBJ databases">
        <authorList>
            <person name="Amadeo P."/>
            <person name="Zhao Q."/>
            <person name="Wortman J."/>
            <person name="Fraser-Liggett C."/>
            <person name="Carlton J."/>
        </authorList>
    </citation>
    <scope>NUCLEOTIDE SEQUENCE</scope>
    <source>
        <strain evidence="11">G3</strain>
    </source>
</reference>
<dbReference type="FunCoup" id="A2E0J8">
    <property type="interactions" value="299"/>
</dbReference>
<dbReference type="PANTHER" id="PTHR12305:SF81">
    <property type="entry name" value="PHOSPHATIDYLINOSITOL 3,4,5-TRISPHOSPHATE 3-PHOSPHATASE AND DUAL-SPECIFICITY PROTEIN PHOSPHATASE PTEN"/>
    <property type="match status" value="1"/>
</dbReference>
<dbReference type="Pfam" id="PF22785">
    <property type="entry name" value="Tc-R-P"/>
    <property type="match status" value="1"/>
</dbReference>
<dbReference type="GO" id="GO:0004721">
    <property type="term" value="F:phosphoprotein phosphatase activity"/>
    <property type="evidence" value="ECO:0007669"/>
    <property type="project" value="UniProtKB-KW"/>
</dbReference>
<evidence type="ECO:0000256" key="2">
    <source>
        <dbReference type="ARBA" id="ARBA00004496"/>
    </source>
</evidence>
<dbReference type="GO" id="GO:0006629">
    <property type="term" value="P:lipid metabolic process"/>
    <property type="evidence" value="ECO:0007669"/>
    <property type="project" value="UniProtKB-KW"/>
</dbReference>
<dbReference type="InterPro" id="IPR045101">
    <property type="entry name" value="PTP_PTEN"/>
</dbReference>
<dbReference type="InterPro" id="IPR003595">
    <property type="entry name" value="Tyr_Pase_cat"/>
</dbReference>
<dbReference type="SMART" id="SM00404">
    <property type="entry name" value="PTPc_motif"/>
    <property type="match status" value="1"/>
</dbReference>
<dbReference type="InterPro" id="IPR051281">
    <property type="entry name" value="Dual-spec_lipid-protein_phosph"/>
</dbReference>
<dbReference type="GO" id="GO:0005829">
    <property type="term" value="C:cytosol"/>
    <property type="evidence" value="ECO:0000318"/>
    <property type="project" value="GO_Central"/>
</dbReference>
<dbReference type="InterPro" id="IPR016130">
    <property type="entry name" value="Tyr_Pase_AS"/>
</dbReference>
<dbReference type="OMA" id="DFRIACV"/>
<feature type="domain" description="Phosphatase tensin-type" evidence="10">
    <location>
        <begin position="14"/>
        <end position="185"/>
    </location>
</feature>
<dbReference type="InParanoid" id="A2E0J8"/>
<evidence type="ECO:0000313" key="12">
    <source>
        <dbReference type="Proteomes" id="UP000001542"/>
    </source>
</evidence>
<reference evidence="11" key="2">
    <citation type="journal article" date="2007" name="Science">
        <title>Draft genome sequence of the sexually transmitted pathogen Trichomonas vaginalis.</title>
        <authorList>
            <person name="Carlton J.M."/>
            <person name="Hirt R.P."/>
            <person name="Silva J.C."/>
            <person name="Delcher A.L."/>
            <person name="Schatz M."/>
            <person name="Zhao Q."/>
            <person name="Wortman J.R."/>
            <person name="Bidwell S.L."/>
            <person name="Alsmark U.C.M."/>
            <person name="Besteiro S."/>
            <person name="Sicheritz-Ponten T."/>
            <person name="Noel C.J."/>
            <person name="Dacks J.B."/>
            <person name="Foster P.G."/>
            <person name="Simillion C."/>
            <person name="Van de Peer Y."/>
            <person name="Miranda-Saavedra D."/>
            <person name="Barton G.J."/>
            <person name="Westrop G.D."/>
            <person name="Mueller S."/>
            <person name="Dessi D."/>
            <person name="Fiori P.L."/>
            <person name="Ren Q."/>
            <person name="Paulsen I."/>
            <person name="Zhang H."/>
            <person name="Bastida-Corcuera F.D."/>
            <person name="Simoes-Barbosa A."/>
            <person name="Brown M.T."/>
            <person name="Hayes R.D."/>
            <person name="Mukherjee M."/>
            <person name="Okumura C.Y."/>
            <person name="Schneider R."/>
            <person name="Smith A.J."/>
            <person name="Vanacova S."/>
            <person name="Villalvazo M."/>
            <person name="Haas B.J."/>
            <person name="Pertea M."/>
            <person name="Feldblyum T.V."/>
            <person name="Utterback T.R."/>
            <person name="Shu C.L."/>
            <person name="Osoegawa K."/>
            <person name="de Jong P.J."/>
            <person name="Hrdy I."/>
            <person name="Horvathova L."/>
            <person name="Zubacova Z."/>
            <person name="Dolezal P."/>
            <person name="Malik S.B."/>
            <person name="Logsdon J.M. Jr."/>
            <person name="Henze K."/>
            <person name="Gupta A."/>
            <person name="Wang C.C."/>
            <person name="Dunne R.L."/>
            <person name="Upcroft J.A."/>
            <person name="Upcroft P."/>
            <person name="White O."/>
            <person name="Salzberg S.L."/>
            <person name="Tang P."/>
            <person name="Chiu C.-H."/>
            <person name="Lee Y.-S."/>
            <person name="Embley T.M."/>
            <person name="Coombs G.H."/>
            <person name="Mottram J.C."/>
            <person name="Tachezy J."/>
            <person name="Fraser-Liggett C.M."/>
            <person name="Johnson P.J."/>
        </authorList>
    </citation>
    <scope>NUCLEOTIDE SEQUENCE [LARGE SCALE GENOMIC DNA]</scope>
    <source>
        <strain evidence="11">G3</strain>
    </source>
</reference>
<dbReference type="PROSITE" id="PS50056">
    <property type="entry name" value="TYR_PHOSPHATASE_2"/>
    <property type="match status" value="1"/>
</dbReference>
<dbReference type="InterPro" id="IPR014020">
    <property type="entry name" value="Tensin_C2-dom"/>
</dbReference>
<dbReference type="KEGG" id="tva:4771863"/>
<dbReference type="VEuPathDB" id="TrichDB:TVAGG3_0549880"/>
<dbReference type="InterPro" id="IPR029023">
    <property type="entry name" value="Tensin_phosphatase"/>
</dbReference>
<dbReference type="EMBL" id="DS113279">
    <property type="protein sequence ID" value="EAY13878.1"/>
    <property type="molecule type" value="Genomic_DNA"/>
</dbReference>
<dbReference type="VEuPathDB" id="TrichDB:TVAG_044400"/>
<dbReference type="GO" id="GO:0016314">
    <property type="term" value="F:phosphatidylinositol-3,4,5-trisphosphate 3-phosphatase activity"/>
    <property type="evidence" value="ECO:0000318"/>
    <property type="project" value="GO_Central"/>
</dbReference>
<protein>
    <submittedName>
        <fullName evidence="11">Phosphatidylinositol-3,4,5-trisphosphate 3-phosphatase, putative</fullName>
    </submittedName>
</protein>
<dbReference type="FunFam" id="3.90.190.10:FF:000029">
    <property type="entry name" value="Phosphatidylinositol 3,4,5-trisphosphate 3-phosphatase and dual-specificity protein phosphatase PTEN"/>
    <property type="match status" value="1"/>
</dbReference>
<evidence type="ECO:0000256" key="3">
    <source>
        <dbReference type="ARBA" id="ARBA00007881"/>
    </source>
</evidence>
<keyword evidence="7" id="KW-0443">Lipid metabolism</keyword>
<evidence type="ECO:0000256" key="8">
    <source>
        <dbReference type="ARBA" id="ARBA00023273"/>
    </source>
</evidence>
<dbReference type="SUPFAM" id="SSF52799">
    <property type="entry name" value="(Phosphotyrosine protein) phosphatases II"/>
    <property type="match status" value="1"/>
</dbReference>
<feature type="domain" description="Tyrosine specific protein phosphatases" evidence="9">
    <location>
        <begin position="102"/>
        <end position="173"/>
    </location>
</feature>
<evidence type="ECO:0000256" key="7">
    <source>
        <dbReference type="ARBA" id="ARBA00023098"/>
    </source>
</evidence>
<dbReference type="PROSITE" id="PS00383">
    <property type="entry name" value="TYR_PHOSPHATASE_1"/>
    <property type="match status" value="1"/>
</dbReference>
<accession>A2E0J8</accession>
<dbReference type="Gene3D" id="3.90.190.10">
    <property type="entry name" value="Protein tyrosine phosphatase superfamily"/>
    <property type="match status" value="1"/>
</dbReference>
<dbReference type="SMART" id="SM01326">
    <property type="entry name" value="PTEN_C2"/>
    <property type="match status" value="1"/>
</dbReference>
<dbReference type="Proteomes" id="UP000001542">
    <property type="component" value="Unassembled WGS sequence"/>
</dbReference>
<gene>
    <name evidence="11" type="ORF">TVAG_044400</name>
</gene>
<dbReference type="eggNOG" id="KOG2283">
    <property type="taxonomic scope" value="Eukaryota"/>
</dbReference>
<keyword evidence="6" id="KW-0904">Protein phosphatase</keyword>
<evidence type="ECO:0000256" key="1">
    <source>
        <dbReference type="ARBA" id="ARBA00004487"/>
    </source>
</evidence>
<evidence type="ECO:0000259" key="9">
    <source>
        <dbReference type="PROSITE" id="PS50056"/>
    </source>
</evidence>
<evidence type="ECO:0000313" key="11">
    <source>
        <dbReference type="EMBL" id="EAY13878.1"/>
    </source>
</evidence>
<dbReference type="STRING" id="5722.A2E0J8"/>
<dbReference type="GO" id="GO:0042995">
    <property type="term" value="C:cell projection"/>
    <property type="evidence" value="ECO:0007669"/>
    <property type="project" value="UniProtKB-ARBA"/>
</dbReference>
<keyword evidence="5" id="KW-0378">Hydrolase</keyword>
<comment type="subcellular location">
    <subcellularLocation>
        <location evidence="1">Cell projection</location>
        <location evidence="1">Neuron projection</location>
    </subcellularLocation>
    <subcellularLocation>
        <location evidence="2">Cytoplasm</location>
    </subcellularLocation>
</comment>
<dbReference type="InterPro" id="IPR029021">
    <property type="entry name" value="Prot-tyrosine_phosphatase-like"/>
</dbReference>
<dbReference type="RefSeq" id="XP_001326101.1">
    <property type="nucleotide sequence ID" value="XM_001326066.1"/>
</dbReference>
<keyword evidence="12" id="KW-1185">Reference proteome</keyword>
<dbReference type="Gene3D" id="2.60.40.1110">
    <property type="match status" value="1"/>
</dbReference>
<dbReference type="OrthoDB" id="16692at2759"/>